<gene>
    <name evidence="1" type="ORF">LT85_4114</name>
</gene>
<dbReference type="EMBL" id="CP009962">
    <property type="protein sequence ID" value="AIY43272.1"/>
    <property type="molecule type" value="Genomic_DNA"/>
</dbReference>
<dbReference type="Proteomes" id="UP000030302">
    <property type="component" value="Chromosome"/>
</dbReference>
<organism evidence="1 2">
    <name type="scientific">Collimonas arenae</name>
    <dbReference type="NCBI Taxonomy" id="279058"/>
    <lineage>
        <taxon>Bacteria</taxon>
        <taxon>Pseudomonadati</taxon>
        <taxon>Pseudomonadota</taxon>
        <taxon>Betaproteobacteria</taxon>
        <taxon>Burkholderiales</taxon>
        <taxon>Oxalobacteraceae</taxon>
        <taxon>Collimonas</taxon>
    </lineage>
</organism>
<accession>A0A0A1FK81</accession>
<evidence type="ECO:0000313" key="1">
    <source>
        <dbReference type="EMBL" id="AIY43272.1"/>
    </source>
</evidence>
<protein>
    <submittedName>
        <fullName evidence="1">Uncharacterized protein</fullName>
    </submittedName>
</protein>
<dbReference type="HOGENOM" id="CLU_3166737_0_0_4"/>
<name>A0A0A1FK81_9BURK</name>
<dbReference type="KEGG" id="care:LT85_4114"/>
<dbReference type="STRING" id="279058.LT85_4114"/>
<proteinExistence type="predicted"/>
<reference evidence="2" key="1">
    <citation type="journal article" date="2014" name="Soil Biol. Biochem.">
        <title>Structure and function of bacterial communities in ageing soils: Insights from the Mendocino ecological staircase.</title>
        <authorList>
            <person name="Uroz S."/>
            <person name="Tech J.J."/>
            <person name="Sawaya N.A."/>
            <person name="Frey-Klett P."/>
            <person name="Leveau J.H.J."/>
        </authorList>
    </citation>
    <scope>NUCLEOTIDE SEQUENCE [LARGE SCALE GENOMIC DNA]</scope>
    <source>
        <strain evidence="2">Cal35</strain>
    </source>
</reference>
<sequence>MHCFSGIANVAIRNECAEIGQGNGKQYGENHYADHELDQSDTLLFGG</sequence>
<evidence type="ECO:0000313" key="2">
    <source>
        <dbReference type="Proteomes" id="UP000030302"/>
    </source>
</evidence>
<keyword evidence="2" id="KW-1185">Reference proteome</keyword>
<dbReference type="AlphaFoldDB" id="A0A0A1FK81"/>